<dbReference type="Proteomes" id="UP000029737">
    <property type="component" value="Unassembled WGS sequence"/>
</dbReference>
<accession>A0A099D3D2</accession>
<dbReference type="Proteomes" id="UP000215043">
    <property type="component" value="Chromosome"/>
</dbReference>
<dbReference type="Pfam" id="PF19562">
    <property type="entry name" value="DUF6084"/>
    <property type="match status" value="1"/>
</dbReference>
<gene>
    <name evidence="1" type="ORF">CDG81_14640</name>
    <name evidence="2" type="ORF">IL38_15130</name>
</gene>
<dbReference type="HOGENOM" id="CLU_1155880_0_0_11"/>
<name>A0A099D3D2_9ACTN</name>
<keyword evidence="3" id="KW-1185">Reference proteome</keyword>
<proteinExistence type="predicted"/>
<dbReference type="AlphaFoldDB" id="A0A099D3D2"/>
<sequence>MADLSFHCEDVACERYGAGPTLLFRLRIDEAGPDPIHAISLRCAVNIEPRKRDYEDSEEELLGHLFGGRERWGHTLRNLRLANVSTQVPGFTGTTRVDVPVPCTFDMEVASGKYLHSLRSGVVPMVLLFSGTVFGKGDNGFWVRQIPWELEAEYAMPVEVWQRLKELYFPRADWIRLHRDTVDALLRYQSENAIPTWDAAIGKLLDDAGEVTP</sequence>
<dbReference type="InterPro" id="IPR045730">
    <property type="entry name" value="DUF6084"/>
</dbReference>
<reference evidence="1 4" key="2">
    <citation type="submission" date="2017-08" db="EMBL/GenBank/DDBJ databases">
        <title>The complete genome sequence of moderately halophilic actinomycete Actinopolyspora erythraea YIM 90600, the producer of novel erythromycin, novel actinopolysporins A-C and tubercidin.</title>
        <authorList>
            <person name="Yin M."/>
            <person name="Tang S."/>
        </authorList>
    </citation>
    <scope>NUCLEOTIDE SEQUENCE [LARGE SCALE GENOMIC DNA]</scope>
    <source>
        <strain evidence="1 4">YIM 90600</strain>
    </source>
</reference>
<reference evidence="2 3" key="1">
    <citation type="journal article" date="2014" name="PLoS ONE">
        <title>Identification and Characterization of a New Erythromycin Biosynthetic Gene Cluster in Actinopolyspora erythraea YIM90600, a Novel Erythronolide-Producing Halophilic Actinomycete Isolated from Salt Field.</title>
        <authorList>
            <person name="Chen D."/>
            <person name="Feng J."/>
            <person name="Huang L."/>
            <person name="Zhang Q."/>
            <person name="Wu J."/>
            <person name="Zhu X."/>
            <person name="Duan Y."/>
            <person name="Xu Z."/>
        </authorList>
    </citation>
    <scope>NUCLEOTIDE SEQUENCE [LARGE SCALE GENOMIC DNA]</scope>
    <source>
        <strain evidence="2 3">YIM90600</strain>
    </source>
</reference>
<dbReference type="RefSeq" id="WP_043574687.1">
    <property type="nucleotide sequence ID" value="NZ_CP022752.1"/>
</dbReference>
<organism evidence="1 4">
    <name type="scientific">Actinopolyspora erythraea</name>
    <dbReference type="NCBI Taxonomy" id="414996"/>
    <lineage>
        <taxon>Bacteria</taxon>
        <taxon>Bacillati</taxon>
        <taxon>Actinomycetota</taxon>
        <taxon>Actinomycetes</taxon>
        <taxon>Actinopolysporales</taxon>
        <taxon>Actinopolysporaceae</taxon>
        <taxon>Actinopolyspora</taxon>
    </lineage>
</organism>
<dbReference type="KEGG" id="aey:CDG81_14640"/>
<evidence type="ECO:0000313" key="3">
    <source>
        <dbReference type="Proteomes" id="UP000029737"/>
    </source>
</evidence>
<protein>
    <submittedName>
        <fullName evidence="1">Uncharacterized protein</fullName>
    </submittedName>
</protein>
<evidence type="ECO:0000313" key="1">
    <source>
        <dbReference type="EMBL" id="ASU79321.1"/>
    </source>
</evidence>
<dbReference type="EMBL" id="CP022752">
    <property type="protein sequence ID" value="ASU79321.1"/>
    <property type="molecule type" value="Genomic_DNA"/>
</dbReference>
<evidence type="ECO:0000313" key="4">
    <source>
        <dbReference type="Proteomes" id="UP000215043"/>
    </source>
</evidence>
<dbReference type="EMBL" id="JPMV01000027">
    <property type="protein sequence ID" value="KGI80693.1"/>
    <property type="molecule type" value="Genomic_DNA"/>
</dbReference>
<evidence type="ECO:0000313" key="2">
    <source>
        <dbReference type="EMBL" id="KGI80693.1"/>
    </source>
</evidence>
<dbReference type="OrthoDB" id="115056at2"/>
<dbReference type="eggNOG" id="ENOG5030M2D">
    <property type="taxonomic scope" value="Bacteria"/>
</dbReference>